<reference evidence="1" key="2">
    <citation type="submission" date="2006-02" db="EMBL/GenBank/DDBJ databases">
        <authorList>
            <consortium name="The International Medicago Genome Annotation Group"/>
        </authorList>
    </citation>
    <scope>NUCLEOTIDE SEQUENCE</scope>
</reference>
<sequence>MVGLGLRSREWIFRCLLGWWSTAELGRSTPDPAVNRRWSPEKWSVHRRGGCWRDTVINAGGCQLTTTTTILF</sequence>
<protein>
    <submittedName>
        <fullName evidence="1">Uncharacterized protein</fullName>
    </submittedName>
</protein>
<dbReference type="AlphaFoldDB" id="Q2HTG8"/>
<reference evidence="1" key="1">
    <citation type="submission" date="2004-11" db="EMBL/GenBank/DDBJ databases">
        <title>Medicago truncatula BAC genomic sequence.</title>
        <authorList>
            <person name="Town C.D."/>
            <person name="Tallon L.J."/>
            <person name="Arbogast T."/>
            <person name="Althoff R."/>
            <person name="Hine E."/>
            <person name="Monaghan E."/>
            <person name="Smith S.A."/>
            <person name="Utterback T."/>
            <person name="Feldblyum T."/>
            <person name="Koo H."/>
            <person name="Cheung F."/>
        </authorList>
    </citation>
    <scope>NUCLEOTIDE SEQUENCE</scope>
</reference>
<proteinExistence type="predicted"/>
<name>Q2HTG8_MEDTR</name>
<organism evidence="1">
    <name type="scientific">Medicago truncatula</name>
    <name type="common">Barrel medic</name>
    <name type="synonym">Medicago tribuloides</name>
    <dbReference type="NCBI Taxonomy" id="3880"/>
    <lineage>
        <taxon>Eukaryota</taxon>
        <taxon>Viridiplantae</taxon>
        <taxon>Streptophyta</taxon>
        <taxon>Embryophyta</taxon>
        <taxon>Tracheophyta</taxon>
        <taxon>Spermatophyta</taxon>
        <taxon>Magnoliopsida</taxon>
        <taxon>eudicotyledons</taxon>
        <taxon>Gunneridae</taxon>
        <taxon>Pentapetalae</taxon>
        <taxon>rosids</taxon>
        <taxon>fabids</taxon>
        <taxon>Fabales</taxon>
        <taxon>Fabaceae</taxon>
        <taxon>Papilionoideae</taxon>
        <taxon>50 kb inversion clade</taxon>
        <taxon>NPAAA clade</taxon>
        <taxon>Hologalegina</taxon>
        <taxon>IRL clade</taxon>
        <taxon>Trifolieae</taxon>
        <taxon>Medicago</taxon>
    </lineage>
</organism>
<gene>
    <name evidence="1" type="ORF">MtrDRAFT_AC150441g21v1</name>
</gene>
<evidence type="ECO:0000313" key="1">
    <source>
        <dbReference type="EMBL" id="ABD32663.1"/>
    </source>
</evidence>
<accession>Q2HTG8</accession>
<dbReference type="EMBL" id="AC150441">
    <property type="protein sequence ID" value="ABD32663.1"/>
    <property type="molecule type" value="Genomic_DNA"/>
</dbReference>